<keyword evidence="2" id="KW-0479">Metal-binding</keyword>
<comment type="caution">
    <text evidence="12">The sequence shown here is derived from an EMBL/GenBank/DDBJ whole genome shotgun (WGS) entry which is preliminary data.</text>
</comment>
<dbReference type="PROSITE" id="PS50174">
    <property type="entry name" value="G_PATCH"/>
    <property type="match status" value="1"/>
</dbReference>
<feature type="region of interest" description="Disordered" evidence="9">
    <location>
        <begin position="64"/>
        <end position="91"/>
    </location>
</feature>
<evidence type="ECO:0000256" key="3">
    <source>
        <dbReference type="ARBA" id="ARBA00022737"/>
    </source>
</evidence>
<reference evidence="13" key="1">
    <citation type="journal article" date="2016" name="Nat. Commun.">
        <title>Genome analysis of three Pneumocystis species reveals adaptation mechanisms to life exclusively in mammalian hosts.</title>
        <authorList>
            <person name="Ma L."/>
            <person name="Chen Z."/>
            <person name="Huang D.W."/>
            <person name="Kutty G."/>
            <person name="Ishihara M."/>
            <person name="Wang H."/>
            <person name="Abouelleil A."/>
            <person name="Bishop L."/>
            <person name="Davey E."/>
            <person name="Deng R."/>
            <person name="Deng X."/>
            <person name="Fan L."/>
            <person name="Fantoni G."/>
            <person name="Fitzgerald M."/>
            <person name="Gogineni E."/>
            <person name="Goldberg J.M."/>
            <person name="Handley G."/>
            <person name="Hu X."/>
            <person name="Huber C."/>
            <person name="Jiao X."/>
            <person name="Jones K."/>
            <person name="Levin J.Z."/>
            <person name="Liu Y."/>
            <person name="Macdonald P."/>
            <person name="Melnikov A."/>
            <person name="Raley C."/>
            <person name="Sassi M."/>
            <person name="Sherman B.T."/>
            <person name="Song X."/>
            <person name="Sykes S."/>
            <person name="Tran B."/>
            <person name="Walsh L."/>
            <person name="Xia Y."/>
            <person name="Yang J."/>
            <person name="Young S."/>
            <person name="Zeng Q."/>
            <person name="Zheng X."/>
            <person name="Stephens R."/>
            <person name="Nusbaum C."/>
            <person name="Birren B.W."/>
            <person name="Azadi P."/>
            <person name="Lempicki R.A."/>
            <person name="Cuomo C.A."/>
            <person name="Kovacs J.A."/>
        </authorList>
    </citation>
    <scope>NUCLEOTIDE SEQUENCE [LARGE SCALE GENOMIC DNA]</scope>
    <source>
        <strain evidence="13">RU7</strain>
    </source>
</reference>
<name>A0A0W4ZSG5_PNEJ7</name>
<evidence type="ECO:0000256" key="8">
    <source>
        <dbReference type="PROSITE-ProRule" id="PRU00322"/>
    </source>
</evidence>
<dbReference type="PROSITE" id="PS01358">
    <property type="entry name" value="ZF_RANBP2_1"/>
    <property type="match status" value="1"/>
</dbReference>
<evidence type="ECO:0000256" key="4">
    <source>
        <dbReference type="ARBA" id="ARBA00022771"/>
    </source>
</evidence>
<evidence type="ECO:0000256" key="6">
    <source>
        <dbReference type="ARBA" id="ARBA00022884"/>
    </source>
</evidence>
<evidence type="ECO:0000256" key="1">
    <source>
        <dbReference type="ARBA" id="ARBA00004123"/>
    </source>
</evidence>
<dbReference type="SUPFAM" id="SSF90209">
    <property type="entry name" value="Ran binding protein zinc finger-like"/>
    <property type="match status" value="1"/>
</dbReference>
<dbReference type="SMART" id="SM00547">
    <property type="entry name" value="ZnF_RBZ"/>
    <property type="match status" value="1"/>
</dbReference>
<dbReference type="Gene3D" id="3.30.70.330">
    <property type="match status" value="2"/>
</dbReference>
<dbReference type="OrthoDB" id="29221at2759"/>
<evidence type="ECO:0000256" key="7">
    <source>
        <dbReference type="ARBA" id="ARBA00023242"/>
    </source>
</evidence>
<feature type="compositionally biased region" description="Gly residues" evidence="9">
    <location>
        <begin position="70"/>
        <end position="87"/>
    </location>
</feature>
<dbReference type="InterPro" id="IPR035979">
    <property type="entry name" value="RBD_domain_sf"/>
</dbReference>
<proteinExistence type="predicted"/>
<dbReference type="InterPro" id="IPR036236">
    <property type="entry name" value="Znf_C2H2_sf"/>
</dbReference>
<dbReference type="GO" id="GO:0008270">
    <property type="term" value="F:zinc ion binding"/>
    <property type="evidence" value="ECO:0007669"/>
    <property type="project" value="UniProtKB-KW"/>
</dbReference>
<dbReference type="InterPro" id="IPR000467">
    <property type="entry name" value="G_patch_dom"/>
</dbReference>
<organism evidence="12 13">
    <name type="scientific">Pneumocystis jirovecii (strain RU7)</name>
    <name type="common">Human pneumocystis pneumonia agent</name>
    <dbReference type="NCBI Taxonomy" id="1408657"/>
    <lineage>
        <taxon>Eukaryota</taxon>
        <taxon>Fungi</taxon>
        <taxon>Dikarya</taxon>
        <taxon>Ascomycota</taxon>
        <taxon>Taphrinomycotina</taxon>
        <taxon>Pneumocystomycetes</taxon>
        <taxon>Pneumocystaceae</taxon>
        <taxon>Pneumocystis</taxon>
    </lineage>
</organism>
<evidence type="ECO:0008006" key="14">
    <source>
        <dbReference type="Google" id="ProtNLM"/>
    </source>
</evidence>
<dbReference type="InterPro" id="IPR001876">
    <property type="entry name" value="Znf_RanBP2"/>
</dbReference>
<dbReference type="PANTHER" id="PTHR13948">
    <property type="entry name" value="RNA-BINDING PROTEIN"/>
    <property type="match status" value="1"/>
</dbReference>
<sequence length="659" mass="74308">MDSRLQYHRRRTTNIQMSRSRRDEDWRWREGAYRMERYDRNGRGAREENGRRERQERVERGRYGGYEWNQGGGGGSGGFSGGMGGTGHQNTHRRRIYEEGPGEPNIQMCDMMICVWKGRADYLQLYQVIEELGGQIESVVLIRNRETSDESRCFAFAKFISVEHARQFIDAHFPYLYMGNNRVRISYSKENRGDDDGWICRSCGINNYPRREVCFRCGLAKQGSGFTSGNLTHAAPLLNDGSQDVSTTPSQFLLLRKLDPLTTEELIVKGMAKLQVPIVRVLLIRDRMTRQSWGFAFVEYADGSSKALANSANFSSTKGFTISSKSILLSFIHGGVFVPVYGETNEFVFRASRTGQLLAYWDEKGYTSEHYPEGQKPDYDSNTLAGEAAASSSFDTVNASDPSVVCMKAPVFSKDVSIGSKRDASSSSEQKKPKKRCDNTSIKMAPHLQKWAVKQQELRTGQVPENETKAESFSDLGLMACLLCQRQFKSEREIEQHEKLSELHKKNLESEDSKILARQRLKKISMKKELETENLNDSNYRDRAQERRIAFNQPSKPDIPSYSSKKSSTNTSHVPEEPVNITKGKGAVILGKMGWTEGMGLGLEGKGIAEPVKAEAYQEGVGLGSVGAKLGENPRPSDYAAYVRSVKDRAKQRYETEEL</sequence>
<feature type="compositionally biased region" description="Low complexity" evidence="9">
    <location>
        <begin position="554"/>
        <end position="568"/>
    </location>
</feature>
<dbReference type="InterPro" id="IPR055494">
    <property type="entry name" value="DUF7066"/>
</dbReference>
<dbReference type="SMART" id="SM00443">
    <property type="entry name" value="G_patch"/>
    <property type="match status" value="1"/>
</dbReference>
<dbReference type="GO" id="GO:0000398">
    <property type="term" value="P:mRNA splicing, via spliceosome"/>
    <property type="evidence" value="ECO:0007669"/>
    <property type="project" value="TreeGrafter"/>
</dbReference>
<dbReference type="PANTHER" id="PTHR13948:SF3">
    <property type="entry name" value="FI21118P1"/>
    <property type="match status" value="1"/>
</dbReference>
<evidence type="ECO:0000313" key="13">
    <source>
        <dbReference type="Proteomes" id="UP000053447"/>
    </source>
</evidence>
<comment type="subcellular location">
    <subcellularLocation>
        <location evidence="1">Nucleus</location>
    </subcellularLocation>
</comment>
<dbReference type="VEuPathDB" id="FungiDB:T551_01370"/>
<accession>A0A0W4ZSG5</accession>
<keyword evidence="6" id="KW-0694">RNA-binding</keyword>
<evidence type="ECO:0000256" key="9">
    <source>
        <dbReference type="SAM" id="MobiDB-lite"/>
    </source>
</evidence>
<dbReference type="Pfam" id="PF01585">
    <property type="entry name" value="G-patch"/>
    <property type="match status" value="1"/>
</dbReference>
<dbReference type="InterPro" id="IPR012677">
    <property type="entry name" value="Nucleotide-bd_a/b_plait_sf"/>
</dbReference>
<keyword evidence="4 8" id="KW-0863">Zinc-finger</keyword>
<dbReference type="AlphaFoldDB" id="A0A0W4ZSG5"/>
<protein>
    <recommendedName>
        <fullName evidence="14">RNA-binding protein 5</fullName>
    </recommendedName>
</protein>
<evidence type="ECO:0000259" key="10">
    <source>
        <dbReference type="PROSITE" id="PS50174"/>
    </source>
</evidence>
<evidence type="ECO:0000256" key="5">
    <source>
        <dbReference type="ARBA" id="ARBA00022833"/>
    </source>
</evidence>
<evidence type="ECO:0000313" key="12">
    <source>
        <dbReference type="EMBL" id="KTW31298.1"/>
    </source>
</evidence>
<dbReference type="RefSeq" id="XP_018230288.1">
    <property type="nucleotide sequence ID" value="XM_018373633.1"/>
</dbReference>
<feature type="region of interest" description="Disordered" evidence="9">
    <location>
        <begin position="419"/>
        <end position="441"/>
    </location>
</feature>
<keyword evidence="13" id="KW-1185">Reference proteome</keyword>
<dbReference type="Pfam" id="PF23217">
    <property type="entry name" value="DUF7066"/>
    <property type="match status" value="1"/>
</dbReference>
<dbReference type="SUPFAM" id="SSF54928">
    <property type="entry name" value="RNA-binding domain, RBD"/>
    <property type="match status" value="1"/>
</dbReference>
<dbReference type="InterPro" id="IPR036443">
    <property type="entry name" value="Znf_RanBP2_sf"/>
</dbReference>
<dbReference type="STRING" id="1408657.A0A0W4ZSG5"/>
<keyword evidence="5" id="KW-0862">Zinc</keyword>
<feature type="region of interest" description="Disordered" evidence="9">
    <location>
        <begin position="548"/>
        <end position="579"/>
    </location>
</feature>
<evidence type="ECO:0000256" key="2">
    <source>
        <dbReference type="ARBA" id="ARBA00022723"/>
    </source>
</evidence>
<dbReference type="EMBL" id="LFWA01000005">
    <property type="protein sequence ID" value="KTW31298.1"/>
    <property type="molecule type" value="Genomic_DNA"/>
</dbReference>
<dbReference type="PROSITE" id="PS50199">
    <property type="entry name" value="ZF_RANBP2_2"/>
    <property type="match status" value="1"/>
</dbReference>
<gene>
    <name evidence="12" type="ORF">T551_01370</name>
</gene>
<evidence type="ECO:0000259" key="11">
    <source>
        <dbReference type="PROSITE" id="PS50199"/>
    </source>
</evidence>
<feature type="domain" description="G-patch" evidence="10">
    <location>
        <begin position="582"/>
        <end position="628"/>
    </location>
</feature>
<dbReference type="Gene3D" id="4.10.1060.10">
    <property type="entry name" value="Zinc finger, RanBP2-type"/>
    <property type="match status" value="1"/>
</dbReference>
<dbReference type="GO" id="GO:0003723">
    <property type="term" value="F:RNA binding"/>
    <property type="evidence" value="ECO:0007669"/>
    <property type="project" value="UniProtKB-KW"/>
</dbReference>
<keyword evidence="3" id="KW-0677">Repeat</keyword>
<dbReference type="GeneID" id="28939888"/>
<dbReference type="GO" id="GO:0005634">
    <property type="term" value="C:nucleus"/>
    <property type="evidence" value="ECO:0007669"/>
    <property type="project" value="UniProtKB-SubCell"/>
</dbReference>
<dbReference type="Proteomes" id="UP000053447">
    <property type="component" value="Unassembled WGS sequence"/>
</dbReference>
<keyword evidence="7" id="KW-0539">Nucleus</keyword>
<dbReference type="SUPFAM" id="SSF57667">
    <property type="entry name" value="beta-beta-alpha zinc fingers"/>
    <property type="match status" value="1"/>
</dbReference>
<feature type="domain" description="RanBP2-type" evidence="11">
    <location>
        <begin position="194"/>
        <end position="223"/>
    </location>
</feature>